<proteinExistence type="predicted"/>
<evidence type="ECO:0000313" key="2">
    <source>
        <dbReference type="WBParaSite" id="Hba_12718"/>
    </source>
</evidence>
<accession>A0A1I7X5M1</accession>
<keyword evidence="1" id="KW-1185">Reference proteome</keyword>
<dbReference type="Proteomes" id="UP000095283">
    <property type="component" value="Unplaced"/>
</dbReference>
<dbReference type="WBParaSite" id="Hba_12718">
    <property type="protein sequence ID" value="Hba_12718"/>
    <property type="gene ID" value="Hba_12718"/>
</dbReference>
<name>A0A1I7X5M1_HETBA</name>
<organism evidence="1 2">
    <name type="scientific">Heterorhabditis bacteriophora</name>
    <name type="common">Entomopathogenic nematode worm</name>
    <dbReference type="NCBI Taxonomy" id="37862"/>
    <lineage>
        <taxon>Eukaryota</taxon>
        <taxon>Metazoa</taxon>
        <taxon>Ecdysozoa</taxon>
        <taxon>Nematoda</taxon>
        <taxon>Chromadorea</taxon>
        <taxon>Rhabditida</taxon>
        <taxon>Rhabditina</taxon>
        <taxon>Rhabditomorpha</taxon>
        <taxon>Strongyloidea</taxon>
        <taxon>Heterorhabditidae</taxon>
        <taxon>Heterorhabditis</taxon>
    </lineage>
</organism>
<dbReference type="AlphaFoldDB" id="A0A1I7X5M1"/>
<reference evidence="2" key="1">
    <citation type="submission" date="2016-11" db="UniProtKB">
        <authorList>
            <consortium name="WormBaseParasite"/>
        </authorList>
    </citation>
    <scope>IDENTIFICATION</scope>
</reference>
<evidence type="ECO:0000313" key="1">
    <source>
        <dbReference type="Proteomes" id="UP000095283"/>
    </source>
</evidence>
<sequence length="241" mass="27913">MIPVRWEQQSVIIPLRSVQLNTFDDVKMRFTIYPSPWQYRTTAHHYSTPPLSQLPFCSSRTYSLIQSTMFKVRPMKSKDNPYWLSYVDLNRSTPNLSSLRQSAVTVERSPSRLSAGEFKHQRRISTGGNLNTYIIFIVSNTITKVCPIIKIEARLISRDDITLGFCLRKFALLLLFFLKDSTQIHFLFNKRGSRTSITTSSSHGKLIPLVTISHSLLSLQSTIIFLNFVVNFLRMDQYFYI</sequence>
<protein>
    <submittedName>
        <fullName evidence="2">Uncharacterized protein</fullName>
    </submittedName>
</protein>